<dbReference type="AlphaFoldDB" id="A0A5C2H3Z7"/>
<keyword evidence="2" id="KW-0614">Plasmid</keyword>
<sequence>MALFTSLEHLHIEILDLLAFATLFAAYYLYQPITDYILGDDISARMKPWRLAWARQLQWREERITDVSLVRGLVSGVSFFASTSVFIISGLVALLSLVGPIAEAMQAYPIFQGATFEQIAIKVLALQLLAIIAFFKFGWSMRLHSYSTLMIGAMPAPQKVGTTEADAISDRLAEMSFLASKHFHGGMRAYYLGFGALTWFLSTLLFFVTLALVLVVMIRRDYMSKAFRLAQGPPNLETLLTNSSSPPNEGVSKTCK</sequence>
<protein>
    <submittedName>
        <fullName evidence="2">DUF599 family protein</fullName>
    </submittedName>
</protein>
<dbReference type="Proteomes" id="UP000237655">
    <property type="component" value="Plasmid p3"/>
</dbReference>
<geneLocation type="plasmid" evidence="2 3">
    <name>p3</name>
</geneLocation>
<name>A0A5C2H3Z7_9RHOB</name>
<organism evidence="2 3">
    <name type="scientific">Pukyongiella litopenaei</name>
    <dbReference type="NCBI Taxonomy" id="2605946"/>
    <lineage>
        <taxon>Bacteria</taxon>
        <taxon>Pseudomonadati</taxon>
        <taxon>Pseudomonadota</taxon>
        <taxon>Alphaproteobacteria</taxon>
        <taxon>Rhodobacterales</taxon>
        <taxon>Paracoccaceae</taxon>
        <taxon>Pukyongiella</taxon>
    </lineage>
</organism>
<feature type="transmembrane region" description="Helical" evidence="1">
    <location>
        <begin position="119"/>
        <end position="139"/>
    </location>
</feature>
<reference evidence="2 3" key="1">
    <citation type="submission" date="2019-09" db="EMBL/GenBank/DDBJ databases">
        <title>Novel bacterium SH-1.</title>
        <authorList>
            <person name="Kim Y.-S."/>
            <person name="Kim K.-H."/>
        </authorList>
    </citation>
    <scope>NUCLEOTIDE SEQUENCE [LARGE SCALE GENOMIC DNA]</scope>
    <source>
        <strain evidence="2 3">SH-1</strain>
        <plasmid evidence="2 3">p3</plasmid>
    </source>
</reference>
<dbReference type="EMBL" id="CP043621">
    <property type="protein sequence ID" value="QEP30606.1"/>
    <property type="molecule type" value="Genomic_DNA"/>
</dbReference>
<keyword evidence="1" id="KW-0812">Transmembrane</keyword>
<keyword evidence="3" id="KW-1185">Reference proteome</keyword>
<keyword evidence="1" id="KW-1133">Transmembrane helix</keyword>
<evidence type="ECO:0000313" key="2">
    <source>
        <dbReference type="EMBL" id="QEP30606.1"/>
    </source>
</evidence>
<proteinExistence type="predicted"/>
<dbReference type="InterPro" id="IPR006747">
    <property type="entry name" value="DUF599"/>
</dbReference>
<evidence type="ECO:0000313" key="3">
    <source>
        <dbReference type="Proteomes" id="UP000237655"/>
    </source>
</evidence>
<feature type="transmembrane region" description="Helical" evidence="1">
    <location>
        <begin position="190"/>
        <end position="218"/>
    </location>
</feature>
<accession>A0A5C2H3Z7</accession>
<evidence type="ECO:0000256" key="1">
    <source>
        <dbReference type="SAM" id="Phobius"/>
    </source>
</evidence>
<feature type="transmembrane region" description="Helical" evidence="1">
    <location>
        <begin position="12"/>
        <end position="30"/>
    </location>
</feature>
<dbReference type="RefSeq" id="WP_149615776.1">
    <property type="nucleotide sequence ID" value="NZ_CP043621.1"/>
</dbReference>
<keyword evidence="1" id="KW-0472">Membrane</keyword>
<feature type="transmembrane region" description="Helical" evidence="1">
    <location>
        <begin position="77"/>
        <end position="98"/>
    </location>
</feature>
<gene>
    <name evidence="2" type="ORF">C6Y53_20615</name>
</gene>
<dbReference type="PANTHER" id="PTHR31881:SF6">
    <property type="entry name" value="OS09G0494600 PROTEIN"/>
    <property type="match status" value="1"/>
</dbReference>
<dbReference type="PANTHER" id="PTHR31881">
    <property type="match status" value="1"/>
</dbReference>
<dbReference type="Pfam" id="PF04654">
    <property type="entry name" value="DUF599"/>
    <property type="match status" value="1"/>
</dbReference>
<dbReference type="KEGG" id="thas:C6Y53_20615"/>